<proteinExistence type="predicted"/>
<dbReference type="Gene3D" id="3.40.50.2000">
    <property type="entry name" value="Glycogen Phosphorylase B"/>
    <property type="match status" value="1"/>
</dbReference>
<evidence type="ECO:0008006" key="2">
    <source>
        <dbReference type="Google" id="ProtNLM"/>
    </source>
</evidence>
<dbReference type="AlphaFoldDB" id="A0A075GZ70"/>
<organism evidence="1">
    <name type="scientific">uncultured marine thaumarchaeote KM3_35_A11</name>
    <dbReference type="NCBI Taxonomy" id="1456130"/>
    <lineage>
        <taxon>Archaea</taxon>
        <taxon>Nitrososphaerota</taxon>
        <taxon>environmental samples</taxon>
    </lineage>
</organism>
<reference evidence="1" key="1">
    <citation type="journal article" date="2014" name="Genome Biol. Evol.">
        <title>Pangenome evidence for extensive interdomain horizontal transfer affecting lineage core and shell genes in uncultured planktonic thaumarchaeota and euryarchaeota.</title>
        <authorList>
            <person name="Deschamps P."/>
            <person name="Zivanovic Y."/>
            <person name="Moreira D."/>
            <person name="Rodriguez-Valera F."/>
            <person name="Lopez-Garcia P."/>
        </authorList>
    </citation>
    <scope>NUCLEOTIDE SEQUENCE</scope>
</reference>
<dbReference type="PANTHER" id="PTHR39662">
    <property type="entry name" value="DUF354 DOMAIN-CONTAINING PROTEIN-RELATED"/>
    <property type="match status" value="1"/>
</dbReference>
<dbReference type="EMBL" id="KF900852">
    <property type="protein sequence ID" value="AIF09099.1"/>
    <property type="molecule type" value="Genomic_DNA"/>
</dbReference>
<evidence type="ECO:0000313" key="1">
    <source>
        <dbReference type="EMBL" id="AIF09099.1"/>
    </source>
</evidence>
<accession>A0A075GZ70</accession>
<dbReference type="PIRSF" id="PIRSF005357">
    <property type="entry name" value="UCP005357"/>
    <property type="match status" value="1"/>
</dbReference>
<protein>
    <recommendedName>
        <fullName evidence="2">Lipid-A-disaccharide synthase related glycosyl transferase</fullName>
    </recommendedName>
</protein>
<dbReference type="Pfam" id="PF04007">
    <property type="entry name" value="DUF354"/>
    <property type="match status" value="1"/>
</dbReference>
<dbReference type="InterPro" id="IPR007152">
    <property type="entry name" value="DUF354"/>
</dbReference>
<dbReference type="SUPFAM" id="SSF53756">
    <property type="entry name" value="UDP-Glycosyltransferase/glycogen phosphorylase"/>
    <property type="match status" value="1"/>
</dbReference>
<sequence length="356" mass="40483">MKIWFDILTPKQLLFFEPMIQRLKKNHTVLCTSRKYNQVTDLAKIRKQKLVIIGKYGGVKKYDKLDASLSRSKLLVRKISKFLPDITLSSCSPEAARVSYGLGIPHICFSDSPHATAVMKLSLPYANKLLIPWIIPKIDFKNMGIEPKNIIQYKTIDAAQITKQKVFLSCGTDINSREWKTILIRTPEEEAAYSSKQSDIVGIIKKIKKDFLGCHITVLTRYEKQAELLKKKFSKSAQSKFQIVSKVIDGKKLLLDSDVFVGSGGTMTAESALLGVPTISYNAIPNRIEDYLVSKKIVTRCITPNQITERIGIVFQLTSYRGRRSEYNRRMQIKKFVSSLEDPYPILLKTIKSIIK</sequence>
<dbReference type="PANTHER" id="PTHR39662:SF1">
    <property type="entry name" value="DUF354 DOMAIN-CONTAINING PROTEIN"/>
    <property type="match status" value="1"/>
</dbReference>
<name>A0A075GZ70_9ARCH</name>